<gene>
    <name evidence="2" type="ORF">BTUL_0094g00570</name>
</gene>
<accession>A0A4Z1EMV2</accession>
<protein>
    <submittedName>
        <fullName evidence="2">Uncharacterized protein</fullName>
    </submittedName>
</protein>
<dbReference type="AlphaFoldDB" id="A0A4Z1EMV2"/>
<dbReference type="EMBL" id="PQXH01000094">
    <property type="protein sequence ID" value="TGO12142.1"/>
    <property type="molecule type" value="Genomic_DNA"/>
</dbReference>
<name>A0A4Z1EMV2_9HELO</name>
<feature type="region of interest" description="Disordered" evidence="1">
    <location>
        <begin position="221"/>
        <end position="256"/>
    </location>
</feature>
<feature type="compositionally biased region" description="Basic and acidic residues" evidence="1">
    <location>
        <begin position="246"/>
        <end position="256"/>
    </location>
</feature>
<keyword evidence="3" id="KW-1185">Reference proteome</keyword>
<comment type="caution">
    <text evidence="2">The sequence shown here is derived from an EMBL/GenBank/DDBJ whole genome shotgun (WGS) entry which is preliminary data.</text>
</comment>
<evidence type="ECO:0000313" key="2">
    <source>
        <dbReference type="EMBL" id="TGO12142.1"/>
    </source>
</evidence>
<reference evidence="2 3" key="1">
    <citation type="submission" date="2017-12" db="EMBL/GenBank/DDBJ databases">
        <title>Comparative genomics of Botrytis spp.</title>
        <authorList>
            <person name="Valero-Jimenez C.A."/>
            <person name="Tapia P."/>
            <person name="Veloso J."/>
            <person name="Silva-Moreno E."/>
            <person name="Staats M."/>
            <person name="Valdes J.H."/>
            <person name="Van Kan J.A.L."/>
        </authorList>
    </citation>
    <scope>NUCLEOTIDE SEQUENCE [LARGE SCALE GENOMIC DNA]</scope>
    <source>
        <strain evidence="2 3">Bt9001</strain>
    </source>
</reference>
<proteinExistence type="predicted"/>
<dbReference type="Proteomes" id="UP000297777">
    <property type="component" value="Unassembled WGS sequence"/>
</dbReference>
<dbReference type="OrthoDB" id="3545494at2759"/>
<organism evidence="2 3">
    <name type="scientific">Botrytis tulipae</name>
    <dbReference type="NCBI Taxonomy" id="87230"/>
    <lineage>
        <taxon>Eukaryota</taxon>
        <taxon>Fungi</taxon>
        <taxon>Dikarya</taxon>
        <taxon>Ascomycota</taxon>
        <taxon>Pezizomycotina</taxon>
        <taxon>Leotiomycetes</taxon>
        <taxon>Helotiales</taxon>
        <taxon>Sclerotiniaceae</taxon>
        <taxon>Botrytis</taxon>
    </lineage>
</organism>
<evidence type="ECO:0000313" key="3">
    <source>
        <dbReference type="Proteomes" id="UP000297777"/>
    </source>
</evidence>
<sequence>MNINLKFEFANSKSFLKASTSTQFHLNILDQQQSSSPGQCLERLVFPNPGSLQLSQISFLTTPHHNIPAHQQPLKKIHTITNSRHVLKMTDPSPSKVMDQMEIDPPSITVDSTLSANSTPPNVTAGAAAAIPQSRIVFDEMLAAYQATRDEDYHYNVIPIPDLLRHLRERGIRASFRDAMVLMLLVDDENRDLVHQNFHFTHGTANCFVAERSNLVYEEDFGESEVGDASPGRHVQVGDDQSGNEEVDKPDMMEVE</sequence>
<evidence type="ECO:0000256" key="1">
    <source>
        <dbReference type="SAM" id="MobiDB-lite"/>
    </source>
</evidence>